<comment type="catalytic activity">
    <reaction evidence="6">
        <text>GTP + H2O = GDP + phosphate + H(+)</text>
        <dbReference type="Rhea" id="RHEA:19669"/>
        <dbReference type="ChEBI" id="CHEBI:15377"/>
        <dbReference type="ChEBI" id="CHEBI:15378"/>
        <dbReference type="ChEBI" id="CHEBI:37565"/>
        <dbReference type="ChEBI" id="CHEBI:43474"/>
        <dbReference type="ChEBI" id="CHEBI:58189"/>
    </reaction>
    <physiologicalReaction direction="left-to-right" evidence="6">
        <dbReference type="Rhea" id="RHEA:19670"/>
    </physiologicalReaction>
</comment>
<dbReference type="AlphaFoldDB" id="A0A367W5V6"/>
<dbReference type="PANTHER" id="PTHR13748">
    <property type="entry name" value="COBW-RELATED"/>
    <property type="match status" value="1"/>
</dbReference>
<name>A0A367W5V6_9PROT</name>
<accession>A0A367W5V6</accession>
<comment type="function">
    <text evidence="5">Zinc chaperone that directly transfers zinc cofactor to target proteins, thereby activating them. Zinc is transferred from the CXCC motif in the GTPase domain to the zinc binding site in target proteins in a process requiring GTP hydrolysis.</text>
</comment>
<evidence type="ECO:0000259" key="8">
    <source>
        <dbReference type="SMART" id="SM00833"/>
    </source>
</evidence>
<dbReference type="InterPro" id="IPR011629">
    <property type="entry name" value="CobW-like_C"/>
</dbReference>
<keyword evidence="9" id="KW-0067">ATP-binding</keyword>
<dbReference type="GO" id="GO:0016787">
    <property type="term" value="F:hydrolase activity"/>
    <property type="evidence" value="ECO:0007669"/>
    <property type="project" value="UniProtKB-KW"/>
</dbReference>
<evidence type="ECO:0000256" key="6">
    <source>
        <dbReference type="ARBA" id="ARBA00049117"/>
    </source>
</evidence>
<evidence type="ECO:0000313" key="10">
    <source>
        <dbReference type="Proteomes" id="UP000253226"/>
    </source>
</evidence>
<dbReference type="GO" id="GO:0005524">
    <property type="term" value="F:ATP binding"/>
    <property type="evidence" value="ECO:0007669"/>
    <property type="project" value="UniProtKB-KW"/>
</dbReference>
<dbReference type="Gene3D" id="3.40.50.300">
    <property type="entry name" value="P-loop containing nucleotide triphosphate hydrolases"/>
    <property type="match status" value="1"/>
</dbReference>
<dbReference type="EMBL" id="JPWF01000007">
    <property type="protein sequence ID" value="RCK36783.1"/>
    <property type="molecule type" value="Genomic_DNA"/>
</dbReference>
<organism evidence="9 10">
    <name type="scientific">Thalassospira profundimaris</name>
    <dbReference type="NCBI Taxonomy" id="502049"/>
    <lineage>
        <taxon>Bacteria</taxon>
        <taxon>Pseudomonadati</taxon>
        <taxon>Pseudomonadota</taxon>
        <taxon>Alphaproteobacteria</taxon>
        <taxon>Rhodospirillales</taxon>
        <taxon>Thalassospiraceae</taxon>
        <taxon>Thalassospira</taxon>
    </lineage>
</organism>
<keyword evidence="3" id="KW-0143">Chaperone</keyword>
<dbReference type="CDD" id="cd03112">
    <property type="entry name" value="CobW-like"/>
    <property type="match status" value="1"/>
</dbReference>
<dbReference type="OrthoDB" id="9808822at2"/>
<dbReference type="Proteomes" id="UP000253226">
    <property type="component" value="Unassembled WGS sequence"/>
</dbReference>
<dbReference type="InterPro" id="IPR051316">
    <property type="entry name" value="Zinc-reg_GTPase_activator"/>
</dbReference>
<evidence type="ECO:0000256" key="2">
    <source>
        <dbReference type="ARBA" id="ARBA00022801"/>
    </source>
</evidence>
<gene>
    <name evidence="9" type="ORF">TH19_12765</name>
</gene>
<dbReference type="Pfam" id="PF02492">
    <property type="entry name" value="cobW"/>
    <property type="match status" value="1"/>
</dbReference>
<evidence type="ECO:0000256" key="4">
    <source>
        <dbReference type="ARBA" id="ARBA00034320"/>
    </source>
</evidence>
<feature type="domain" description="CobW C-terminal" evidence="8">
    <location>
        <begin position="276"/>
        <end position="370"/>
    </location>
</feature>
<reference evidence="9 10" key="1">
    <citation type="submission" date="2014-07" db="EMBL/GenBank/DDBJ databases">
        <title>Draft genome sequence of Thalassospira profundimaris 35.</title>
        <authorList>
            <person name="Lai Q."/>
            <person name="Shao Z."/>
        </authorList>
    </citation>
    <scope>NUCLEOTIDE SEQUENCE [LARGE SCALE GENOMIC DNA]</scope>
    <source>
        <strain evidence="9 10">35</strain>
    </source>
</reference>
<dbReference type="GO" id="GO:0005737">
    <property type="term" value="C:cytoplasm"/>
    <property type="evidence" value="ECO:0007669"/>
    <property type="project" value="TreeGrafter"/>
</dbReference>
<dbReference type="InterPro" id="IPR036627">
    <property type="entry name" value="CobW-likC_sf"/>
</dbReference>
<evidence type="ECO:0000256" key="3">
    <source>
        <dbReference type="ARBA" id="ARBA00023186"/>
    </source>
</evidence>
<comment type="caution">
    <text evidence="9">The sequence shown here is derived from an EMBL/GenBank/DDBJ whole genome shotgun (WGS) entry which is preliminary data.</text>
</comment>
<protein>
    <submittedName>
        <fullName evidence="9">ATP-binding protein</fullName>
    </submittedName>
</protein>
<dbReference type="InterPro" id="IPR027417">
    <property type="entry name" value="P-loop_NTPase"/>
</dbReference>
<evidence type="ECO:0000256" key="5">
    <source>
        <dbReference type="ARBA" id="ARBA00045658"/>
    </source>
</evidence>
<proteinExistence type="inferred from homology"/>
<dbReference type="Gene3D" id="3.30.1220.10">
    <property type="entry name" value="CobW-like, C-terminal domain"/>
    <property type="match status" value="1"/>
</dbReference>
<evidence type="ECO:0000256" key="1">
    <source>
        <dbReference type="ARBA" id="ARBA00022741"/>
    </source>
</evidence>
<evidence type="ECO:0000313" key="9">
    <source>
        <dbReference type="EMBL" id="RCK36783.1"/>
    </source>
</evidence>
<dbReference type="Pfam" id="PF07683">
    <property type="entry name" value="CobW_C"/>
    <property type="match status" value="1"/>
</dbReference>
<dbReference type="SMART" id="SM00833">
    <property type="entry name" value="CobW_C"/>
    <property type="match status" value="1"/>
</dbReference>
<feature type="region of interest" description="Disordered" evidence="7">
    <location>
        <begin position="229"/>
        <end position="269"/>
    </location>
</feature>
<dbReference type="RefSeq" id="WP_114102649.1">
    <property type="nucleotide sequence ID" value="NZ_JPWF01000007.1"/>
</dbReference>
<comment type="similarity">
    <text evidence="4">Belongs to the SIMIBI class G3E GTPase family. ZNG1 subfamily.</text>
</comment>
<dbReference type="InterPro" id="IPR003495">
    <property type="entry name" value="CobW/HypB/UreG_nucleotide-bd"/>
</dbReference>
<evidence type="ECO:0000256" key="7">
    <source>
        <dbReference type="SAM" id="MobiDB-lite"/>
    </source>
</evidence>
<keyword evidence="1" id="KW-0547">Nucleotide-binding</keyword>
<dbReference type="SUPFAM" id="SSF52540">
    <property type="entry name" value="P-loop containing nucleoside triphosphate hydrolases"/>
    <property type="match status" value="1"/>
</dbReference>
<sequence>MAISDEQFERIATTVITGFLGSGKTTLLNALLTQDGMENTAVLINEFGDIGLDHLLVREVSEDVVLLNSGCICCSVRGDLISGLRDLFVKRTRGEIPAFDRVIIETTGLADPAPILHTLMTDPLLTTKFRLDSVVTTVDALHGSGQLDQHPESVKQAAVADRILMTKSDLADDATRDALSARLRALNPAAPIYPVVNGDIAVSRLFNAGLYDPETKSMDVQKWLRDEAYDQHGDDPHDHGHNHDHSHDHEHDHEHGHDDHDHHGHSHDVNRHDDHIQSFCITFDEPLHWDAFVTWAEIFTQMRGENLLRVKGILNLVGEDAPVAIHAVQHIFHPPASLSAWPSDDHRSRIVFITKDLGPQVIRDSLYHLNAAISETAEQGQPS</sequence>
<keyword evidence="2" id="KW-0378">Hydrolase</keyword>
<dbReference type="SUPFAM" id="SSF90002">
    <property type="entry name" value="Hypothetical protein YjiA, C-terminal domain"/>
    <property type="match status" value="1"/>
</dbReference>
<dbReference type="PANTHER" id="PTHR13748:SF62">
    <property type="entry name" value="COBW DOMAIN-CONTAINING PROTEIN"/>
    <property type="match status" value="1"/>
</dbReference>